<feature type="compositionally biased region" description="Pro residues" evidence="2">
    <location>
        <begin position="299"/>
        <end position="320"/>
    </location>
</feature>
<organism evidence="4 5">
    <name type="scientific">Madurella mycetomatis</name>
    <dbReference type="NCBI Taxonomy" id="100816"/>
    <lineage>
        <taxon>Eukaryota</taxon>
        <taxon>Fungi</taxon>
        <taxon>Dikarya</taxon>
        <taxon>Ascomycota</taxon>
        <taxon>Pezizomycotina</taxon>
        <taxon>Sordariomycetes</taxon>
        <taxon>Sordariomycetidae</taxon>
        <taxon>Sordariales</taxon>
        <taxon>Sordariales incertae sedis</taxon>
        <taxon>Madurella</taxon>
    </lineage>
</organism>
<dbReference type="GO" id="GO:0030422">
    <property type="term" value="P:siRNA processing"/>
    <property type="evidence" value="ECO:0007669"/>
    <property type="project" value="TreeGrafter"/>
</dbReference>
<dbReference type="GO" id="GO:0003723">
    <property type="term" value="F:RNA binding"/>
    <property type="evidence" value="ECO:0007669"/>
    <property type="project" value="UniProtKB-KW"/>
</dbReference>
<dbReference type="AlphaFoldDB" id="A0A175W2H5"/>
<dbReference type="STRING" id="100816.A0A175W2H5"/>
<dbReference type="GO" id="GO:0031380">
    <property type="term" value="C:nuclear RNA-directed RNA polymerase complex"/>
    <property type="evidence" value="ECO:0007669"/>
    <property type="project" value="TreeGrafter"/>
</dbReference>
<keyword evidence="5" id="KW-1185">Reference proteome</keyword>
<accession>A0A175W2H5</accession>
<dbReference type="VEuPathDB" id="FungiDB:MMYC01_206794"/>
<feature type="compositionally biased region" description="Basic and acidic residues" evidence="2">
    <location>
        <begin position="1381"/>
        <end position="1392"/>
    </location>
</feature>
<feature type="compositionally biased region" description="Polar residues" evidence="2">
    <location>
        <begin position="231"/>
        <end position="241"/>
    </location>
</feature>
<keyword evidence="1 4" id="KW-0696">RNA-directed RNA polymerase</keyword>
<dbReference type="EMBL" id="LCTW02000139">
    <property type="protein sequence ID" value="KXX77948.1"/>
    <property type="molecule type" value="Genomic_DNA"/>
</dbReference>
<dbReference type="InterPro" id="IPR057596">
    <property type="entry name" value="RDRP_core"/>
</dbReference>
<dbReference type="InterPro" id="IPR007855">
    <property type="entry name" value="RDRP"/>
</dbReference>
<keyword evidence="1" id="KW-0548">Nucleotidyltransferase</keyword>
<evidence type="ECO:0000256" key="1">
    <source>
        <dbReference type="RuleBase" id="RU363098"/>
    </source>
</evidence>
<feature type="domain" description="RDRP core" evidence="3">
    <location>
        <begin position="497"/>
        <end position="1149"/>
    </location>
</feature>
<keyword evidence="1" id="KW-0694">RNA-binding</keyword>
<evidence type="ECO:0000313" key="5">
    <source>
        <dbReference type="Proteomes" id="UP000078237"/>
    </source>
</evidence>
<dbReference type="GO" id="GO:0003968">
    <property type="term" value="F:RNA-directed RNA polymerase activity"/>
    <property type="evidence" value="ECO:0007669"/>
    <property type="project" value="UniProtKB-KW"/>
</dbReference>
<dbReference type="Proteomes" id="UP000078237">
    <property type="component" value="Unassembled WGS sequence"/>
</dbReference>
<feature type="region of interest" description="Disordered" evidence="2">
    <location>
        <begin position="358"/>
        <end position="377"/>
    </location>
</feature>
<comment type="similarity">
    <text evidence="1">Belongs to the RdRP family.</text>
</comment>
<feature type="region of interest" description="Disordered" evidence="2">
    <location>
        <begin position="299"/>
        <end position="342"/>
    </location>
</feature>
<feature type="compositionally biased region" description="Acidic residues" evidence="2">
    <location>
        <begin position="1367"/>
        <end position="1380"/>
    </location>
</feature>
<reference evidence="4 5" key="1">
    <citation type="journal article" date="2016" name="Genome Announc.">
        <title>Genome Sequence of Madurella mycetomatis mm55, Isolated from a Human Mycetoma Case in Sudan.</title>
        <authorList>
            <person name="Smit S."/>
            <person name="Derks M.F."/>
            <person name="Bervoets S."/>
            <person name="Fahal A."/>
            <person name="van Leeuwen W."/>
            <person name="van Belkum A."/>
            <person name="van de Sande W.W."/>
        </authorList>
    </citation>
    <scope>NUCLEOTIDE SEQUENCE [LARGE SCALE GENOMIC DNA]</scope>
    <source>
        <strain evidence="5">mm55</strain>
    </source>
</reference>
<feature type="region of interest" description="Disordered" evidence="2">
    <location>
        <begin position="97"/>
        <end position="121"/>
    </location>
</feature>
<evidence type="ECO:0000259" key="3">
    <source>
        <dbReference type="Pfam" id="PF05183"/>
    </source>
</evidence>
<dbReference type="EC" id="2.7.7.48" evidence="1"/>
<feature type="region of interest" description="Disordered" evidence="2">
    <location>
        <begin position="1367"/>
        <end position="1392"/>
    </location>
</feature>
<protein>
    <recommendedName>
        <fullName evidence="1">RNA-dependent RNA polymerase</fullName>
        <ecNumber evidence="1">2.7.7.48</ecNumber>
    </recommendedName>
</protein>
<comment type="caution">
    <text evidence="4">The sequence shown here is derived from an EMBL/GenBank/DDBJ whole genome shotgun (WGS) entry which is preliminary data.</text>
</comment>
<feature type="region of interest" description="Disordered" evidence="2">
    <location>
        <begin position="223"/>
        <end position="243"/>
    </location>
</feature>
<dbReference type="PANTHER" id="PTHR23079">
    <property type="entry name" value="RNA-DEPENDENT RNA POLYMERASE"/>
    <property type="match status" value="1"/>
</dbReference>
<evidence type="ECO:0000313" key="4">
    <source>
        <dbReference type="EMBL" id="KXX77948.1"/>
    </source>
</evidence>
<dbReference type="Gene3D" id="1.10.8.790">
    <property type="entry name" value="RNA-dependent RNA polymerase, slab domain, helical subdomain-like"/>
    <property type="match status" value="1"/>
</dbReference>
<gene>
    <name evidence="4" type="ORF">MMYC01_206794</name>
</gene>
<name>A0A175W2H5_9PEZI</name>
<keyword evidence="1" id="KW-0808">Transferase</keyword>
<comment type="catalytic activity">
    <reaction evidence="1">
        <text>RNA(n) + a ribonucleoside 5'-triphosphate = RNA(n+1) + diphosphate</text>
        <dbReference type="Rhea" id="RHEA:21248"/>
        <dbReference type="Rhea" id="RHEA-COMP:14527"/>
        <dbReference type="Rhea" id="RHEA-COMP:17342"/>
        <dbReference type="ChEBI" id="CHEBI:33019"/>
        <dbReference type="ChEBI" id="CHEBI:61557"/>
        <dbReference type="ChEBI" id="CHEBI:140395"/>
        <dbReference type="EC" id="2.7.7.48"/>
    </reaction>
</comment>
<dbReference type="Pfam" id="PF05183">
    <property type="entry name" value="RdRP"/>
    <property type="match status" value="1"/>
</dbReference>
<feature type="region of interest" description="Disordered" evidence="2">
    <location>
        <begin position="266"/>
        <end position="286"/>
    </location>
</feature>
<feature type="compositionally biased region" description="Polar residues" evidence="2">
    <location>
        <begin position="266"/>
        <end position="281"/>
    </location>
</feature>
<proteinExistence type="inferred from homology"/>
<evidence type="ECO:0000256" key="2">
    <source>
        <dbReference type="SAM" id="MobiDB-lite"/>
    </source>
</evidence>
<feature type="region of interest" description="Disordered" evidence="2">
    <location>
        <begin position="147"/>
        <end position="187"/>
    </location>
</feature>
<dbReference type="OrthoDB" id="10055769at2759"/>
<dbReference type="PANTHER" id="PTHR23079:SF14">
    <property type="entry name" value="RNA-DEPENDENT RNA POLYMERASE"/>
    <property type="match status" value="1"/>
</dbReference>
<sequence>MAAYPSMAYPATPSKRDDSVEKIIQKLNDDYGLDIRLPDSSLTPSRRKQLSEQDEQYARWDRICRGIRFLYYQCDGTLDNAIETFFNEAKASSLRWVPKPRADSGTLPSPNEPPKARTPGQRWNLQTILINILDEFKAQKAPALLIPKRNTTVTGPRRNPNDDGHCSPIQKSPESAGSKRSFDSDDGQAFKRIKARKPSPPPHPPSASVLSFENALGFLDNVPSRQRPGLSYQSARKSASTRGRIEVEDAISVRTSVSSHLSNVFSYHDGPSTTQTTIEASSQEKRRAPVIAIREVLPPMPAPAPLPVSNPSTTPPPAIVPQPHARKGTVQDPYPPSPSVSSAFSDFSDLDDVVNVDATPPSVPDQRVRPEDRPVNGGNTALQARLCNIWPKFPRWLHEAPLAVAWEITRICLHCDVDLDDRSLRYNPAWATADVVDIWRSLAPLDVFQGKQFPERPSAEVFAAALASFECRGHTVVMSASLEFNPDKTGPMFLVDMKPLRFDEGCRLTRRFGPDRFFEILIPSPTAMNAPSIVKERGGAEQIIKWLTESPHSLVGRQWRAFYTKDAGYRKPVRELRLGPDAKAMFKDRVHFFAENGHNFRPQGPKKRPAVPPEDTMHQRTEFKASQMLDWLLQLRKNERQPHLKLFSRIQLGLSKTFPAVIFEPEQIRHRPEDKLSSIQKIMNDGIGLMSRSVAKKIRDALGLSDIPSAIQGRMGSAKGMWLMDVTDTGDADWIETYPSQRKWECDFSSDSYHRTLEVRNVPSEPKSAGLNLQFLPVLEARARDPLLMRQTIGERLIKDLERQFEGQKAAFKSPLQLRQWVAENTNSRPERVKHGHVPFLGGLPDNKGEVLNLLLNSGFDLRKQRYGTEIVWELQKLRCDVLKTKLNIKVGRSAYLYMVVDFWGVLEENEVHVGFSSKFRDELDGSSYTLLADCDVLVARSPAHFVSDVQKVRAVFKSELHALKDVIVFPSKGNIPLAEKLSGGDYDGDMAWVCWDPDIVNSFVNADVPAEPDLSAYMDKDETTFGELVRATGLTGVAAREEAVYDMIRKSFWFAMQPNYLGICTNYKEKLCYYNNSVSNNDAVILSTLVGKLVDQSKQGIIFDKTRWERLQRDLLGGRHLNDPAYKGEIWTGQSEPRHIIDYLKFTVAKPAIDRELETFHRILQADKDRATGGDGETADWWDQDLVVYYEAFKALTTDSRSYRAILEALTNSIGEVEQEWKRLMSSRHPGLTYPEKVKKVYARWCAIEPRAIGRGGSNRLDPKTAAFLEHPYLANRGGTRANRKDTSYWALLKASTAFKMYYRTSPKFVWQIAGRQLAFIKAQMMSSEQAPLLVTPLMYAASAPDGKFVKQYVARLDLEGSEYLDPEDAEFGDDDLGGEEGRVFRGDDVD</sequence>